<gene>
    <name evidence="6" type="ORF">Pth03_59930</name>
</gene>
<keyword evidence="3" id="KW-0408">Iron</keyword>
<dbReference type="InterPro" id="IPR036884">
    <property type="entry name" value="2Fe-2S-bd_dom_sf"/>
</dbReference>
<evidence type="ECO:0000256" key="4">
    <source>
        <dbReference type="ARBA" id="ARBA00023014"/>
    </source>
</evidence>
<dbReference type="GO" id="GO:0051537">
    <property type="term" value="F:2 iron, 2 sulfur cluster binding"/>
    <property type="evidence" value="ECO:0007669"/>
    <property type="project" value="UniProtKB-KW"/>
</dbReference>
<feature type="domain" description="[2Fe-2S]-binding" evidence="5">
    <location>
        <begin position="83"/>
        <end position="171"/>
    </location>
</feature>
<dbReference type="Proteomes" id="UP000605992">
    <property type="component" value="Unassembled WGS sequence"/>
</dbReference>
<dbReference type="InterPro" id="IPR051452">
    <property type="entry name" value="Diverse_Oxidoreductases"/>
</dbReference>
<dbReference type="GO" id="GO:0016491">
    <property type="term" value="F:oxidoreductase activity"/>
    <property type="evidence" value="ECO:0007669"/>
    <property type="project" value="InterPro"/>
</dbReference>
<dbReference type="SUPFAM" id="SSF54292">
    <property type="entry name" value="2Fe-2S ferredoxin-like"/>
    <property type="match status" value="1"/>
</dbReference>
<evidence type="ECO:0000256" key="1">
    <source>
        <dbReference type="ARBA" id="ARBA00022714"/>
    </source>
</evidence>
<keyword evidence="7" id="KW-1185">Reference proteome</keyword>
<organism evidence="6 7">
    <name type="scientific">Planotetraspora thailandica</name>
    <dbReference type="NCBI Taxonomy" id="487172"/>
    <lineage>
        <taxon>Bacteria</taxon>
        <taxon>Bacillati</taxon>
        <taxon>Actinomycetota</taxon>
        <taxon>Actinomycetes</taxon>
        <taxon>Streptosporangiales</taxon>
        <taxon>Streptosporangiaceae</taxon>
        <taxon>Planotetraspora</taxon>
    </lineage>
</organism>
<dbReference type="InterPro" id="IPR006058">
    <property type="entry name" value="2Fe2S_fd_BS"/>
</dbReference>
<evidence type="ECO:0000256" key="3">
    <source>
        <dbReference type="ARBA" id="ARBA00023004"/>
    </source>
</evidence>
<accession>A0A8J3XY73</accession>
<dbReference type="Gene3D" id="3.10.20.30">
    <property type="match status" value="1"/>
</dbReference>
<proteinExistence type="predicted"/>
<evidence type="ECO:0000256" key="2">
    <source>
        <dbReference type="ARBA" id="ARBA00022723"/>
    </source>
</evidence>
<dbReference type="EMBL" id="BOOR01000054">
    <property type="protein sequence ID" value="GII57604.1"/>
    <property type="molecule type" value="Genomic_DNA"/>
</dbReference>
<reference evidence="6" key="1">
    <citation type="submission" date="2021-01" db="EMBL/GenBank/DDBJ databases">
        <title>Whole genome shotgun sequence of Planotetraspora thailandica NBRC 104271.</title>
        <authorList>
            <person name="Komaki H."/>
            <person name="Tamura T."/>
        </authorList>
    </citation>
    <scope>NUCLEOTIDE SEQUENCE</scope>
    <source>
        <strain evidence="6">NBRC 104271</strain>
    </source>
</reference>
<name>A0A8J3XY73_9ACTN</name>
<dbReference type="InterPro" id="IPR036010">
    <property type="entry name" value="2Fe-2S_ferredoxin-like_sf"/>
</dbReference>
<dbReference type="Pfam" id="PF01799">
    <property type="entry name" value="Fer2_2"/>
    <property type="match status" value="1"/>
</dbReference>
<dbReference type="PANTHER" id="PTHR44379:SF6">
    <property type="entry name" value="BLR6046 PROTEIN"/>
    <property type="match status" value="1"/>
</dbReference>
<evidence type="ECO:0000313" key="6">
    <source>
        <dbReference type="EMBL" id="GII57604.1"/>
    </source>
</evidence>
<keyword evidence="1" id="KW-0001">2Fe-2S</keyword>
<protein>
    <submittedName>
        <fullName evidence="6">Oxidoreductase</fullName>
    </submittedName>
</protein>
<dbReference type="GO" id="GO:0046872">
    <property type="term" value="F:metal ion binding"/>
    <property type="evidence" value="ECO:0007669"/>
    <property type="project" value="UniProtKB-KW"/>
</dbReference>
<dbReference type="SUPFAM" id="SSF47741">
    <property type="entry name" value="CO dehydrogenase ISP C-domain like"/>
    <property type="match status" value="1"/>
</dbReference>
<dbReference type="PANTHER" id="PTHR44379">
    <property type="entry name" value="OXIDOREDUCTASE WITH IRON-SULFUR SUBUNIT"/>
    <property type="match status" value="1"/>
</dbReference>
<dbReference type="PROSITE" id="PS00197">
    <property type="entry name" value="2FE2S_FER_1"/>
    <property type="match status" value="1"/>
</dbReference>
<dbReference type="AlphaFoldDB" id="A0A8J3XY73"/>
<dbReference type="InterPro" id="IPR002888">
    <property type="entry name" value="2Fe-2S-bd"/>
</dbReference>
<sequence>MPFRTILLNGKEVTAEYQAIGSGASESSEILLYWLREQFGQHGPRFGCGLAQCGACTVLVDDVPTRSCVVQLHTVEDLAEVRTLDGLSHDEKDPHPLQREFVELQAGQCGFCINGMIMGSLGWIEGRIAGGDRSVPSEDEVKAFLSGAAPGNTRNYICRCGTHTRIVAAIRSAAEEMAR</sequence>
<dbReference type="InterPro" id="IPR012675">
    <property type="entry name" value="Beta-grasp_dom_sf"/>
</dbReference>
<dbReference type="Gene3D" id="1.10.150.120">
    <property type="entry name" value="[2Fe-2S]-binding domain"/>
    <property type="match status" value="1"/>
</dbReference>
<evidence type="ECO:0000313" key="7">
    <source>
        <dbReference type="Proteomes" id="UP000605992"/>
    </source>
</evidence>
<comment type="caution">
    <text evidence="6">The sequence shown here is derived from an EMBL/GenBank/DDBJ whole genome shotgun (WGS) entry which is preliminary data.</text>
</comment>
<keyword evidence="2" id="KW-0479">Metal-binding</keyword>
<evidence type="ECO:0000259" key="5">
    <source>
        <dbReference type="Pfam" id="PF01799"/>
    </source>
</evidence>
<keyword evidence="4" id="KW-0411">Iron-sulfur</keyword>